<name>A0AAY5K563_ESOLU</name>
<keyword evidence="3" id="KW-0964">Secreted</keyword>
<feature type="compositionally biased region" description="Low complexity" evidence="8">
    <location>
        <begin position="598"/>
        <end position="622"/>
    </location>
</feature>
<feature type="compositionally biased region" description="Polar residues" evidence="8">
    <location>
        <begin position="623"/>
        <end position="632"/>
    </location>
</feature>
<comment type="subcellular location">
    <subcellularLocation>
        <location evidence="1">Secreted</location>
    </subcellularLocation>
</comment>
<dbReference type="Gene3D" id="3.40.50.410">
    <property type="entry name" value="von Willebrand factor, type A domain"/>
    <property type="match status" value="1"/>
</dbReference>
<feature type="compositionally biased region" description="Pro residues" evidence="8">
    <location>
        <begin position="652"/>
        <end position="662"/>
    </location>
</feature>
<reference evidence="11 12" key="1">
    <citation type="submission" date="2020-02" db="EMBL/GenBank/DDBJ databases">
        <title>Esox lucius (northern pike) genome, fEsoLuc1, primary haplotype.</title>
        <authorList>
            <person name="Myers G."/>
            <person name="Karagic N."/>
            <person name="Meyer A."/>
            <person name="Pippel M."/>
            <person name="Reichard M."/>
            <person name="Winkler S."/>
            <person name="Tracey A."/>
            <person name="Sims Y."/>
            <person name="Howe K."/>
            <person name="Rhie A."/>
            <person name="Formenti G."/>
            <person name="Durbin R."/>
            <person name="Fedrigo O."/>
            <person name="Jarvis E.D."/>
        </authorList>
    </citation>
    <scope>NUCLEOTIDE SEQUENCE [LARGE SCALE GENOMIC DNA]</scope>
</reference>
<dbReference type="InterPro" id="IPR010600">
    <property type="entry name" value="ITI_HC_C"/>
</dbReference>
<evidence type="ECO:0000256" key="6">
    <source>
        <dbReference type="ARBA" id="ARBA00022900"/>
    </source>
</evidence>
<evidence type="ECO:0000256" key="3">
    <source>
        <dbReference type="ARBA" id="ARBA00022525"/>
    </source>
</evidence>
<dbReference type="FunFam" id="3.40.50.410:FF:000013">
    <property type="entry name" value="inter-alpha-trypsin inhibitor heavy chain H2"/>
    <property type="match status" value="1"/>
</dbReference>
<dbReference type="InterPro" id="IPR036465">
    <property type="entry name" value="vWFA_dom_sf"/>
</dbReference>
<reference evidence="11" key="2">
    <citation type="submission" date="2025-08" db="UniProtKB">
        <authorList>
            <consortium name="Ensembl"/>
        </authorList>
    </citation>
    <scope>IDENTIFICATION</scope>
</reference>
<dbReference type="AlphaFoldDB" id="A0AAY5K563"/>
<dbReference type="PROSITE" id="PS51468">
    <property type="entry name" value="VIT"/>
    <property type="match status" value="1"/>
</dbReference>
<evidence type="ECO:0000256" key="4">
    <source>
        <dbReference type="ARBA" id="ARBA00022690"/>
    </source>
</evidence>
<sequence length="1133" mass="122367">MTVTASHDTNQHVLAGNESCESYAMKELVEDLTVTDYHVRCSVLSRYARTTVQSSVRNQLAVTKEAAFEVDLPSAAFISNFTITSNGKVYVALVKERGAARKIYDAAKKKGKTAGLVATKEREIEKFRVAVSVPPGSHISFSLSYEELLPRRLGHYELTLGLRPGRLVPNLTLDVSIVERTGLRFVKVLPLKTGRLLSSTVSGNTQHSEAPASTRILKRPGCASVHYSPSLEQQGSVSPKGLHADYIIRYDVELSDPIGDVQVFDGHFVHYFAPRGLPVVPKEVIFVIDVSGSMIGTKIKQTKQAMTTILGDLREGDHFNIITFSDKVHTWKKGRSARATPNNVRDAKEFVNRIIANGWTNINAALLSAAQLVSPSPSSPGPNRVPLVFFLTDGEATVGITAGESILSNARSALGSVSLFGLAFGDDADFPLLKRLALENRGVARMVYEDADAALQLKGFYDEVASPLLSDIQLTYLDDQAFDVSRSLFPNYFQGSELVVTGKVKPGVKDLKVCILSIVATVSGTDCPGGPDGISSFVHRLWAYFTIKELLLAKLNSTDSTMQKLLGEKATILSLKYNFVTPVTSLVVVKPDEDEIRPTASTTTTAPPTTTTTATPATTKTTMAHSPSTKTASPIPVKKPRTIKTKPDPLVSKPPPPKPPAQPRKAGTPPHPSKPKVAPPPPRKKTNSTSKTIPALPPVKTATAPPSSPRTAPVPPARAVSTPLPNSFKTASAPAPGKTSTTPPPATVKTVPATTTRPPTTASTTTTTSAVRVNLTPAPQEPRKPATPFPVSVRTILPPVRIASSLSSVSATDSDQPQFTTLQEGLLSVPPAPAPEASNTDKDSDVDQIATFVSATFAPMPGITDGPNMTIKLKVPHFCFQCIYISKVDGDPHFVVQLPKLKQNLCFTVDGKANDVLRLLKDPERGITVDGHLISAPSKRDVQDRHRTYFDQIIISSAEGGTAWPASITISISLDVVVVEGEGQDTLPTGQWGSVTRQGVRVSMENSDDFHQSCWIQLADDICFLVLFHHYKHPSYLQMAHLGFYITDGQGLSPSTKGLLGQFQHADISVSPDGVLSRGVLRWGVTHVTVILQNKTLKDNVRKRHLGRCWVVPKAEVEMLLGLPYQSYVVDHL</sequence>
<feature type="region of interest" description="Disordered" evidence="8">
    <location>
        <begin position="597"/>
        <end position="770"/>
    </location>
</feature>
<protein>
    <recommendedName>
        <fullName evidence="13">Inter-alpha-trypsin inhibitor heavy chain family member 6</fullName>
    </recommendedName>
</protein>
<evidence type="ECO:0000256" key="7">
    <source>
        <dbReference type="ARBA" id="ARBA00023180"/>
    </source>
</evidence>
<dbReference type="Pfam" id="PF08487">
    <property type="entry name" value="VIT"/>
    <property type="match status" value="1"/>
</dbReference>
<reference evidence="11" key="3">
    <citation type="submission" date="2025-09" db="UniProtKB">
        <authorList>
            <consortium name="Ensembl"/>
        </authorList>
    </citation>
    <scope>IDENTIFICATION</scope>
</reference>
<dbReference type="InterPro" id="IPR002035">
    <property type="entry name" value="VWF_A"/>
</dbReference>
<proteinExistence type="inferred from homology"/>
<evidence type="ECO:0000256" key="8">
    <source>
        <dbReference type="SAM" id="MobiDB-lite"/>
    </source>
</evidence>
<dbReference type="CDD" id="cd01461">
    <property type="entry name" value="vWA_interalpha_trypsin_inhibitor"/>
    <property type="match status" value="1"/>
</dbReference>
<evidence type="ECO:0000256" key="1">
    <source>
        <dbReference type="ARBA" id="ARBA00004613"/>
    </source>
</evidence>
<dbReference type="PANTHER" id="PTHR10338:SF155">
    <property type="entry name" value="INTER-ALPHA-TRYPSIN INHIBITOR HEAVY CHAIN H6"/>
    <property type="match status" value="1"/>
</dbReference>
<dbReference type="GO" id="GO:0004867">
    <property type="term" value="F:serine-type endopeptidase inhibitor activity"/>
    <property type="evidence" value="ECO:0007669"/>
    <property type="project" value="UniProtKB-KW"/>
</dbReference>
<dbReference type="GO" id="GO:0030212">
    <property type="term" value="P:hyaluronan metabolic process"/>
    <property type="evidence" value="ECO:0007669"/>
    <property type="project" value="InterPro"/>
</dbReference>
<dbReference type="InterPro" id="IPR013694">
    <property type="entry name" value="VIT"/>
</dbReference>
<dbReference type="PANTHER" id="PTHR10338">
    <property type="entry name" value="INTER-ALPHA-TRYPSIN INHIBITOR HEAVY CHAIN FAMILY MEMBER"/>
    <property type="match status" value="1"/>
</dbReference>
<dbReference type="GO" id="GO:0005576">
    <property type="term" value="C:extracellular region"/>
    <property type="evidence" value="ECO:0007669"/>
    <property type="project" value="UniProtKB-SubCell"/>
</dbReference>
<dbReference type="Proteomes" id="UP000265140">
    <property type="component" value="Chromosome 12"/>
</dbReference>
<dbReference type="GeneTree" id="ENSGT00940000162980"/>
<accession>A0AAY5K563</accession>
<evidence type="ECO:0000256" key="5">
    <source>
        <dbReference type="ARBA" id="ARBA00022729"/>
    </source>
</evidence>
<evidence type="ECO:0000259" key="9">
    <source>
        <dbReference type="PROSITE" id="PS50234"/>
    </source>
</evidence>
<feature type="compositionally biased region" description="Pro residues" evidence="8">
    <location>
        <begin position="669"/>
        <end position="681"/>
    </location>
</feature>
<keyword evidence="7" id="KW-0325">Glycoprotein</keyword>
<organism evidence="11 12">
    <name type="scientific">Esox lucius</name>
    <name type="common">Northern pike</name>
    <dbReference type="NCBI Taxonomy" id="8010"/>
    <lineage>
        <taxon>Eukaryota</taxon>
        <taxon>Metazoa</taxon>
        <taxon>Chordata</taxon>
        <taxon>Craniata</taxon>
        <taxon>Vertebrata</taxon>
        <taxon>Euteleostomi</taxon>
        <taxon>Actinopterygii</taxon>
        <taxon>Neopterygii</taxon>
        <taxon>Teleostei</taxon>
        <taxon>Protacanthopterygii</taxon>
        <taxon>Esociformes</taxon>
        <taxon>Esocidae</taxon>
        <taxon>Esox</taxon>
    </lineage>
</organism>
<dbReference type="Pfam" id="PF00092">
    <property type="entry name" value="VWA"/>
    <property type="match status" value="1"/>
</dbReference>
<dbReference type="PROSITE" id="PS50234">
    <property type="entry name" value="VWFA"/>
    <property type="match status" value="1"/>
</dbReference>
<keyword evidence="12" id="KW-1185">Reference proteome</keyword>
<keyword evidence="6" id="KW-0722">Serine protease inhibitor</keyword>
<keyword evidence="4" id="KW-0646">Protease inhibitor</keyword>
<dbReference type="InterPro" id="IPR050934">
    <property type="entry name" value="ITIH"/>
</dbReference>
<comment type="similarity">
    <text evidence="2">Belongs to the ITIH family.</text>
</comment>
<feature type="domain" description="VIT" evidence="10">
    <location>
        <begin position="18"/>
        <end position="147"/>
    </location>
</feature>
<feature type="compositionally biased region" description="Pro residues" evidence="8">
    <location>
        <begin position="706"/>
        <end position="716"/>
    </location>
</feature>
<evidence type="ECO:0008006" key="13">
    <source>
        <dbReference type="Google" id="ProtNLM"/>
    </source>
</evidence>
<dbReference type="Pfam" id="PF06668">
    <property type="entry name" value="ITI_HC_C"/>
    <property type="match status" value="1"/>
</dbReference>
<feature type="domain" description="VWFA" evidence="9">
    <location>
        <begin position="283"/>
        <end position="464"/>
    </location>
</feature>
<evidence type="ECO:0000259" key="10">
    <source>
        <dbReference type="PROSITE" id="PS51468"/>
    </source>
</evidence>
<evidence type="ECO:0000313" key="12">
    <source>
        <dbReference type="Proteomes" id="UP000265140"/>
    </source>
</evidence>
<evidence type="ECO:0000256" key="2">
    <source>
        <dbReference type="ARBA" id="ARBA00010158"/>
    </source>
</evidence>
<dbReference type="Ensembl" id="ENSELUT00000090972.1">
    <property type="protein sequence ID" value="ENSELUP00000084123.1"/>
    <property type="gene ID" value="ENSELUG00000006309.3"/>
</dbReference>
<dbReference type="SMART" id="SM00609">
    <property type="entry name" value="VIT"/>
    <property type="match status" value="1"/>
</dbReference>
<evidence type="ECO:0000313" key="11">
    <source>
        <dbReference type="Ensembl" id="ENSELUP00000084123.1"/>
    </source>
</evidence>
<dbReference type="SUPFAM" id="SSF53300">
    <property type="entry name" value="vWA-like"/>
    <property type="match status" value="1"/>
</dbReference>
<dbReference type="SMART" id="SM00327">
    <property type="entry name" value="VWA"/>
    <property type="match status" value="1"/>
</dbReference>
<keyword evidence="5" id="KW-0732">Signal</keyword>
<feature type="compositionally biased region" description="Low complexity" evidence="8">
    <location>
        <begin position="747"/>
        <end position="770"/>
    </location>
</feature>